<sequence>MTEGQNDQERGTPYHPEEMRASWDLKVGKSITLQGSARWTPAGVVTAGLAASGMLLALTALVRAARRP</sequence>
<evidence type="ECO:0000313" key="3">
    <source>
        <dbReference type="EMBL" id="MDQ0437598.1"/>
    </source>
</evidence>
<accession>A0ABU0H5L6</accession>
<organism evidence="3 4">
    <name type="scientific">Kaistia dalseonensis</name>
    <dbReference type="NCBI Taxonomy" id="410840"/>
    <lineage>
        <taxon>Bacteria</taxon>
        <taxon>Pseudomonadati</taxon>
        <taxon>Pseudomonadota</taxon>
        <taxon>Alphaproteobacteria</taxon>
        <taxon>Hyphomicrobiales</taxon>
        <taxon>Kaistiaceae</taxon>
        <taxon>Kaistia</taxon>
    </lineage>
</organism>
<dbReference type="Proteomes" id="UP001241603">
    <property type="component" value="Unassembled WGS sequence"/>
</dbReference>
<proteinExistence type="predicted"/>
<protein>
    <submittedName>
        <fullName evidence="3">Uncharacterized protein</fullName>
    </submittedName>
</protein>
<dbReference type="RefSeq" id="WP_266348508.1">
    <property type="nucleotide sequence ID" value="NZ_JAPKNG010000002.1"/>
</dbReference>
<keyword evidence="2" id="KW-1133">Transmembrane helix</keyword>
<keyword evidence="2" id="KW-0812">Transmembrane</keyword>
<gene>
    <name evidence="3" type="ORF">QO014_001983</name>
</gene>
<feature type="compositionally biased region" description="Basic and acidic residues" evidence="1">
    <location>
        <begin position="7"/>
        <end position="20"/>
    </location>
</feature>
<evidence type="ECO:0000313" key="4">
    <source>
        <dbReference type="Proteomes" id="UP001241603"/>
    </source>
</evidence>
<feature type="region of interest" description="Disordered" evidence="1">
    <location>
        <begin position="1"/>
        <end position="20"/>
    </location>
</feature>
<evidence type="ECO:0000256" key="1">
    <source>
        <dbReference type="SAM" id="MobiDB-lite"/>
    </source>
</evidence>
<evidence type="ECO:0000256" key="2">
    <source>
        <dbReference type="SAM" id="Phobius"/>
    </source>
</evidence>
<keyword evidence="4" id="KW-1185">Reference proteome</keyword>
<keyword evidence="2" id="KW-0472">Membrane</keyword>
<feature type="transmembrane region" description="Helical" evidence="2">
    <location>
        <begin position="42"/>
        <end position="62"/>
    </location>
</feature>
<dbReference type="EMBL" id="JAUSVO010000002">
    <property type="protein sequence ID" value="MDQ0437598.1"/>
    <property type="molecule type" value="Genomic_DNA"/>
</dbReference>
<reference evidence="3 4" key="1">
    <citation type="submission" date="2023-07" db="EMBL/GenBank/DDBJ databases">
        <title>Genomic Encyclopedia of Type Strains, Phase IV (KMG-IV): sequencing the most valuable type-strain genomes for metagenomic binning, comparative biology and taxonomic classification.</title>
        <authorList>
            <person name="Goeker M."/>
        </authorList>
    </citation>
    <scope>NUCLEOTIDE SEQUENCE [LARGE SCALE GENOMIC DNA]</scope>
    <source>
        <strain evidence="3 4">B6-8</strain>
    </source>
</reference>
<comment type="caution">
    <text evidence="3">The sequence shown here is derived from an EMBL/GenBank/DDBJ whole genome shotgun (WGS) entry which is preliminary data.</text>
</comment>
<name>A0ABU0H5L6_9HYPH</name>